<evidence type="ECO:0000313" key="1">
    <source>
        <dbReference type="EMBL" id="KAL3284530.1"/>
    </source>
</evidence>
<comment type="caution">
    <text evidence="1">The sequence shown here is derived from an EMBL/GenBank/DDBJ whole genome shotgun (WGS) entry which is preliminary data.</text>
</comment>
<accession>A0ABD2P0P6</accession>
<proteinExistence type="predicted"/>
<keyword evidence="2" id="KW-1185">Reference proteome</keyword>
<organism evidence="1 2">
    <name type="scientific">Cryptolaemus montrouzieri</name>
    <dbReference type="NCBI Taxonomy" id="559131"/>
    <lineage>
        <taxon>Eukaryota</taxon>
        <taxon>Metazoa</taxon>
        <taxon>Ecdysozoa</taxon>
        <taxon>Arthropoda</taxon>
        <taxon>Hexapoda</taxon>
        <taxon>Insecta</taxon>
        <taxon>Pterygota</taxon>
        <taxon>Neoptera</taxon>
        <taxon>Endopterygota</taxon>
        <taxon>Coleoptera</taxon>
        <taxon>Polyphaga</taxon>
        <taxon>Cucujiformia</taxon>
        <taxon>Coccinelloidea</taxon>
        <taxon>Coccinellidae</taxon>
        <taxon>Scymninae</taxon>
        <taxon>Scymnini</taxon>
        <taxon>Cryptolaemus</taxon>
    </lineage>
</organism>
<gene>
    <name evidence="1" type="ORF">HHI36_018688</name>
</gene>
<sequence>MQCECCAARWRSASLTVPSVVVVAIYRRSSGAFNVLIQIMARILDALGVYGRHRIVIVGDYNVDFLVVIRIDAVCSQTVKDNQAGSRQRTKNIKCDATFFSVSITYEDIIVVVKNNKASPSMGPDGFSTVFVKKYIRIFVRPFRFGLNYSLERSISGVTEDSKGGAGS</sequence>
<evidence type="ECO:0000313" key="2">
    <source>
        <dbReference type="Proteomes" id="UP001516400"/>
    </source>
</evidence>
<protein>
    <submittedName>
        <fullName evidence="1">Uncharacterized protein</fullName>
    </submittedName>
</protein>
<dbReference type="AlphaFoldDB" id="A0ABD2P0P6"/>
<reference evidence="1 2" key="1">
    <citation type="journal article" date="2021" name="BMC Biol.">
        <title>Horizontally acquired antibacterial genes associated with adaptive radiation of ladybird beetles.</title>
        <authorList>
            <person name="Li H.S."/>
            <person name="Tang X.F."/>
            <person name="Huang Y.H."/>
            <person name="Xu Z.Y."/>
            <person name="Chen M.L."/>
            <person name="Du X.Y."/>
            <person name="Qiu B.Y."/>
            <person name="Chen P.T."/>
            <person name="Zhang W."/>
            <person name="Slipinski A."/>
            <person name="Escalona H.E."/>
            <person name="Waterhouse R.M."/>
            <person name="Zwick A."/>
            <person name="Pang H."/>
        </authorList>
    </citation>
    <scope>NUCLEOTIDE SEQUENCE [LARGE SCALE GENOMIC DNA]</scope>
    <source>
        <strain evidence="1">SYSU2018</strain>
    </source>
</reference>
<dbReference type="Proteomes" id="UP001516400">
    <property type="component" value="Unassembled WGS sequence"/>
</dbReference>
<dbReference type="EMBL" id="JABFTP020000165">
    <property type="protein sequence ID" value="KAL3284530.1"/>
    <property type="molecule type" value="Genomic_DNA"/>
</dbReference>
<name>A0ABD2P0P6_9CUCU</name>